<comment type="function">
    <text evidence="12">Catalyzes the gamma-elimination of phosphate from L-phosphohomoserine and the beta-addition of water to produce L-threonine.</text>
</comment>
<dbReference type="FunFam" id="3.40.50.1100:FF:000013">
    <property type="entry name" value="Threonine synthase"/>
    <property type="match status" value="1"/>
</dbReference>
<dbReference type="EMBL" id="AP018732">
    <property type="protein sequence ID" value="BBE42492.1"/>
    <property type="molecule type" value="Genomic_DNA"/>
</dbReference>
<evidence type="ECO:0000256" key="1">
    <source>
        <dbReference type="ARBA" id="ARBA00001933"/>
    </source>
</evidence>
<evidence type="ECO:0000313" key="17">
    <source>
        <dbReference type="Proteomes" id="UP000509448"/>
    </source>
</evidence>
<dbReference type="RefSeq" id="WP_232085450.1">
    <property type="nucleotide sequence ID" value="NZ_AP018732.1"/>
</dbReference>
<comment type="cofactor">
    <cofactor evidence="1 12 13">
        <name>pyridoxal 5'-phosphate</name>
        <dbReference type="ChEBI" id="CHEBI:597326"/>
    </cofactor>
</comment>
<keyword evidence="8 12" id="KW-0663">Pyridoxal phosphate</keyword>
<feature type="binding site" evidence="13">
    <location>
        <position position="128"/>
    </location>
    <ligand>
        <name>pyridoxal 5'-phosphate</name>
        <dbReference type="ChEBI" id="CHEBI:597326"/>
    </ligand>
</feature>
<dbReference type="InterPro" id="IPR004450">
    <property type="entry name" value="Thr_synthase-like"/>
</dbReference>
<dbReference type="InterPro" id="IPR001763">
    <property type="entry name" value="Rhodanese-like_dom"/>
</dbReference>
<accession>A0A4P2VGW1</accession>
<dbReference type="GO" id="GO:0006565">
    <property type="term" value="P:L-serine catabolic process"/>
    <property type="evidence" value="ECO:0007669"/>
    <property type="project" value="TreeGrafter"/>
</dbReference>
<proteinExistence type="inferred from homology"/>
<evidence type="ECO:0000256" key="12">
    <source>
        <dbReference type="PIRNR" id="PIRNR038945"/>
    </source>
</evidence>
<evidence type="ECO:0000256" key="3">
    <source>
        <dbReference type="ARBA" id="ARBA00005517"/>
    </source>
</evidence>
<evidence type="ECO:0000256" key="5">
    <source>
        <dbReference type="ARBA" id="ARBA00018679"/>
    </source>
</evidence>
<dbReference type="PROSITE" id="PS50206">
    <property type="entry name" value="RHODANESE_3"/>
    <property type="match status" value="1"/>
</dbReference>
<evidence type="ECO:0000256" key="7">
    <source>
        <dbReference type="ARBA" id="ARBA00022697"/>
    </source>
</evidence>
<dbReference type="GeneID" id="55584914"/>
<keyword evidence="17" id="KW-1185">Reference proteome</keyword>
<comment type="catalytic activity">
    <reaction evidence="10 12">
        <text>O-phospho-L-homoserine + H2O = L-threonine + phosphate</text>
        <dbReference type="Rhea" id="RHEA:10840"/>
        <dbReference type="ChEBI" id="CHEBI:15377"/>
        <dbReference type="ChEBI" id="CHEBI:43474"/>
        <dbReference type="ChEBI" id="CHEBI:57590"/>
        <dbReference type="ChEBI" id="CHEBI:57926"/>
        <dbReference type="EC" id="4.2.3.1"/>
    </reaction>
</comment>
<evidence type="ECO:0000256" key="8">
    <source>
        <dbReference type="ARBA" id="ARBA00022898"/>
    </source>
</evidence>
<organism evidence="16 17">
    <name type="scientific">Conexivisphaera calida</name>
    <dbReference type="NCBI Taxonomy" id="1874277"/>
    <lineage>
        <taxon>Archaea</taxon>
        <taxon>Nitrososphaerota</taxon>
        <taxon>Conexivisphaeria</taxon>
        <taxon>Conexivisphaerales</taxon>
        <taxon>Conexivisphaeraceae</taxon>
        <taxon>Conexivisphaera</taxon>
    </lineage>
</organism>
<dbReference type="GO" id="GO:0009097">
    <property type="term" value="P:isoleucine biosynthetic process"/>
    <property type="evidence" value="ECO:0007669"/>
    <property type="project" value="TreeGrafter"/>
</dbReference>
<evidence type="ECO:0000256" key="14">
    <source>
        <dbReference type="PIRSR" id="PIRSR038945-2"/>
    </source>
</evidence>
<dbReference type="GO" id="GO:0030170">
    <property type="term" value="F:pyridoxal phosphate binding"/>
    <property type="evidence" value="ECO:0007669"/>
    <property type="project" value="InterPro"/>
</dbReference>
<feature type="binding site" evidence="13">
    <location>
        <position position="368"/>
    </location>
    <ligand>
        <name>pyridoxal 5'-phosphate</name>
        <dbReference type="ChEBI" id="CHEBI:597326"/>
    </ligand>
</feature>
<dbReference type="PROSITE" id="PS00165">
    <property type="entry name" value="DEHYDRATASE_SER_THR"/>
    <property type="match status" value="1"/>
</dbReference>
<dbReference type="GO" id="GO:0004795">
    <property type="term" value="F:threonine synthase activity"/>
    <property type="evidence" value="ECO:0007669"/>
    <property type="project" value="UniProtKB-UniRule"/>
</dbReference>
<dbReference type="Proteomes" id="UP000509448">
    <property type="component" value="Chromosome"/>
</dbReference>
<dbReference type="PANTHER" id="PTHR48078">
    <property type="entry name" value="THREONINE DEHYDRATASE, MITOCHONDRIAL-RELATED"/>
    <property type="match status" value="1"/>
</dbReference>
<dbReference type="PIRSF" id="PIRSF038945">
    <property type="entry name" value="Thr_synthase"/>
    <property type="match status" value="1"/>
</dbReference>
<dbReference type="PANTHER" id="PTHR48078:SF6">
    <property type="entry name" value="L-THREONINE DEHYDRATASE CATABOLIC TDCB"/>
    <property type="match status" value="1"/>
</dbReference>
<dbReference type="GO" id="GO:0006567">
    <property type="term" value="P:L-threonine catabolic process"/>
    <property type="evidence" value="ECO:0007669"/>
    <property type="project" value="TreeGrafter"/>
</dbReference>
<dbReference type="NCBIfam" id="TIGR00260">
    <property type="entry name" value="thrC"/>
    <property type="match status" value="1"/>
</dbReference>
<dbReference type="FunFam" id="3.40.50.1100:FF:000014">
    <property type="entry name" value="Threonine synthase"/>
    <property type="match status" value="1"/>
</dbReference>
<evidence type="ECO:0000313" key="16">
    <source>
        <dbReference type="EMBL" id="BBE42492.1"/>
    </source>
</evidence>
<dbReference type="Gene3D" id="3.40.50.1100">
    <property type="match status" value="2"/>
</dbReference>
<keyword evidence="7 12" id="KW-0791">Threonine biosynthesis</keyword>
<comment type="similarity">
    <text evidence="3 12">Belongs to the threonine synthase family.</text>
</comment>
<evidence type="ECO:0000256" key="9">
    <source>
        <dbReference type="ARBA" id="ARBA00023239"/>
    </source>
</evidence>
<evidence type="ECO:0000256" key="6">
    <source>
        <dbReference type="ARBA" id="ARBA00022605"/>
    </source>
</evidence>
<evidence type="ECO:0000256" key="11">
    <source>
        <dbReference type="NCBIfam" id="TIGR00260"/>
    </source>
</evidence>
<dbReference type="InterPro" id="IPR036052">
    <property type="entry name" value="TrpB-like_PALP_sf"/>
</dbReference>
<feature type="domain" description="Rhodanese" evidence="15">
    <location>
        <begin position="121"/>
        <end position="187"/>
    </location>
</feature>
<evidence type="ECO:0000256" key="13">
    <source>
        <dbReference type="PIRSR" id="PIRSR038945-1"/>
    </source>
</evidence>
<dbReference type="SUPFAM" id="SSF53686">
    <property type="entry name" value="Tryptophan synthase beta subunit-like PLP-dependent enzymes"/>
    <property type="match status" value="1"/>
</dbReference>
<feature type="modified residue" description="N6-(pyridoxal phosphate)lysine" evidence="14">
    <location>
        <position position="102"/>
    </location>
</feature>
<evidence type="ECO:0000256" key="10">
    <source>
        <dbReference type="ARBA" id="ARBA00049144"/>
    </source>
</evidence>
<dbReference type="Pfam" id="PF00291">
    <property type="entry name" value="PALP"/>
    <property type="match status" value="1"/>
</dbReference>
<protein>
    <recommendedName>
        <fullName evidence="5 11">Threonine synthase</fullName>
        <ecNumber evidence="4 11">4.2.3.1</ecNumber>
    </recommendedName>
</protein>
<dbReference type="UniPathway" id="UPA00050">
    <property type="reaction ID" value="UER00065"/>
</dbReference>
<dbReference type="AlphaFoldDB" id="A0A4P2VGW1"/>
<feature type="binding site" evidence="13">
    <location>
        <begin position="230"/>
        <end position="234"/>
    </location>
    <ligand>
        <name>pyridoxal 5'-phosphate</name>
        <dbReference type="ChEBI" id="CHEBI:597326"/>
    </ligand>
</feature>
<dbReference type="InterPro" id="IPR050147">
    <property type="entry name" value="Ser/Thr_Dehydratase"/>
</dbReference>
<evidence type="ECO:0000256" key="4">
    <source>
        <dbReference type="ARBA" id="ARBA00013028"/>
    </source>
</evidence>
<gene>
    <name evidence="16" type="ORF">NAS2_1103</name>
</gene>
<evidence type="ECO:0000259" key="15">
    <source>
        <dbReference type="PROSITE" id="PS50206"/>
    </source>
</evidence>
<sequence length="401" mass="43280">MDRDASLTCYNCGWKGSLEEFRYTCPRCGEPLTIVYEGGRLAESSRKELRGRGVWRYSAFLPFPEDVEPITLDEGWTPLHVSKLAGGLRLKNEGLNPTASFKDRGMTVAITDAHRRGASKVICASTGNTAASVAAYAARAGMRSYVLVPSGAVAKGKLAQAVAHGAKIVKVKGGFDEALREVLELLSSDRSFYLLNSVNPYRIEGQKTLAFEVWEQLDRSVPDVIVLPVGNAGNISAIWKGFKELRDAGLTDSTPRMIGVQAEGAAPLARAFEEGLSELRPVESPQTYATAIKIGSPVSWRRALMAARESHGAIISVGDDSILEAQRDLARVDGVFVEPASAASLAGYRRALAEGLIDNGEKVVAVLTGHGLKDPDAVMRFGVDEMEVEPGKLRRELSAYQ</sequence>
<dbReference type="InterPro" id="IPR001926">
    <property type="entry name" value="TrpB-like_PALP"/>
</dbReference>
<dbReference type="EC" id="4.2.3.1" evidence="4 11"/>
<dbReference type="GO" id="GO:0009088">
    <property type="term" value="P:threonine biosynthetic process"/>
    <property type="evidence" value="ECO:0007669"/>
    <property type="project" value="UniProtKB-UniRule"/>
</dbReference>
<dbReference type="KEGG" id="ccai:NAS2_1103"/>
<dbReference type="InterPro" id="IPR000634">
    <property type="entry name" value="Ser/Thr_deHydtase_PyrdxlP-BS"/>
</dbReference>
<reference evidence="16 17" key="1">
    <citation type="journal article" date="2019" name="ISME J.">
        <title>Isolation and characterization of a thermophilic sulfur- and iron-reducing thaumarchaeote from a terrestrial acidic hot spring.</title>
        <authorList>
            <person name="Kato S."/>
            <person name="Itoh T."/>
            <person name="Yuki M."/>
            <person name="Nagamori M."/>
            <person name="Ohnishi M."/>
            <person name="Uematsu K."/>
            <person name="Suzuki K."/>
            <person name="Takashina T."/>
            <person name="Ohkuma M."/>
        </authorList>
    </citation>
    <scope>NUCLEOTIDE SEQUENCE [LARGE SCALE GENOMIC DNA]</scope>
    <source>
        <strain evidence="16 17">NAS-02</strain>
    </source>
</reference>
<keyword evidence="6 12" id="KW-0028">Amino-acid biosynthesis</keyword>
<comment type="pathway">
    <text evidence="2 12">Amino-acid biosynthesis; L-threonine biosynthesis; L-threonine from L-aspartate: step 5/5.</text>
</comment>
<dbReference type="InterPro" id="IPR026260">
    <property type="entry name" value="Thr_Synthase_bac/arc"/>
</dbReference>
<evidence type="ECO:0000256" key="2">
    <source>
        <dbReference type="ARBA" id="ARBA00004979"/>
    </source>
</evidence>
<dbReference type="GO" id="GO:0004794">
    <property type="term" value="F:threonine deaminase activity"/>
    <property type="evidence" value="ECO:0007669"/>
    <property type="project" value="TreeGrafter"/>
</dbReference>
<dbReference type="CDD" id="cd01563">
    <property type="entry name" value="Thr-synth_1"/>
    <property type="match status" value="1"/>
</dbReference>
<dbReference type="GO" id="GO:0003941">
    <property type="term" value="F:L-serine ammonia-lyase activity"/>
    <property type="evidence" value="ECO:0007669"/>
    <property type="project" value="TreeGrafter"/>
</dbReference>
<name>A0A4P2VGW1_9ARCH</name>
<keyword evidence="9 12" id="KW-0456">Lyase</keyword>